<dbReference type="Proteomes" id="UP001557470">
    <property type="component" value="Unassembled WGS sequence"/>
</dbReference>
<dbReference type="InterPro" id="IPR000488">
    <property type="entry name" value="Death_dom"/>
</dbReference>
<dbReference type="Pfam" id="PF00531">
    <property type="entry name" value="Death"/>
    <property type="match status" value="1"/>
</dbReference>
<gene>
    <name evidence="3" type="ORF">UPYG_G00345760</name>
</gene>
<dbReference type="SUPFAM" id="SSF47986">
    <property type="entry name" value="DEATH domain"/>
    <property type="match status" value="1"/>
</dbReference>
<name>A0ABD0VXK2_UMBPY</name>
<feature type="domain" description="Death" evidence="2">
    <location>
        <begin position="58"/>
        <end position="130"/>
    </location>
</feature>
<feature type="region of interest" description="Disordered" evidence="1">
    <location>
        <begin position="1"/>
        <end position="26"/>
    </location>
</feature>
<feature type="compositionally biased region" description="Basic and acidic residues" evidence="1">
    <location>
        <begin position="13"/>
        <end position="26"/>
    </location>
</feature>
<evidence type="ECO:0000313" key="4">
    <source>
        <dbReference type="Proteomes" id="UP001557470"/>
    </source>
</evidence>
<evidence type="ECO:0000313" key="3">
    <source>
        <dbReference type="EMBL" id="KAL0962809.1"/>
    </source>
</evidence>
<dbReference type="AlphaFoldDB" id="A0ABD0VXK2"/>
<protein>
    <recommendedName>
        <fullName evidence="2">Death domain-containing protein</fullName>
    </recommendedName>
</protein>
<sequence length="141" mass="15782">MTCHSSESTDTIENGRRTETESRVVDSDENRIARAMKDLKNTDDEWNIPEATLQVVPTDRQLARLASCLGSDWESVLLDLGLSTGALYRCRVDHPLSSHGQVLAGLVQWRQSQGKRATIHRLLQSLQATDIHPSTVKEVFL</sequence>
<proteinExistence type="predicted"/>
<reference evidence="3 4" key="1">
    <citation type="submission" date="2024-06" db="EMBL/GenBank/DDBJ databases">
        <authorList>
            <person name="Pan Q."/>
            <person name="Wen M."/>
            <person name="Jouanno E."/>
            <person name="Zahm M."/>
            <person name="Klopp C."/>
            <person name="Cabau C."/>
            <person name="Louis A."/>
            <person name="Berthelot C."/>
            <person name="Parey E."/>
            <person name="Roest Crollius H."/>
            <person name="Montfort J."/>
            <person name="Robinson-Rechavi M."/>
            <person name="Bouchez O."/>
            <person name="Lampietro C."/>
            <person name="Lopez Roques C."/>
            <person name="Donnadieu C."/>
            <person name="Postlethwait J."/>
            <person name="Bobe J."/>
            <person name="Verreycken H."/>
            <person name="Guiguen Y."/>
        </authorList>
    </citation>
    <scope>NUCLEOTIDE SEQUENCE [LARGE SCALE GENOMIC DNA]</scope>
    <source>
        <strain evidence="3">Up_M1</strain>
        <tissue evidence="3">Testis</tissue>
    </source>
</reference>
<comment type="caution">
    <text evidence="3">The sequence shown here is derived from an EMBL/GenBank/DDBJ whole genome shotgun (WGS) entry which is preliminary data.</text>
</comment>
<evidence type="ECO:0000256" key="1">
    <source>
        <dbReference type="SAM" id="MobiDB-lite"/>
    </source>
</evidence>
<feature type="compositionally biased region" description="Polar residues" evidence="1">
    <location>
        <begin position="1"/>
        <end position="12"/>
    </location>
</feature>
<dbReference type="InterPro" id="IPR011029">
    <property type="entry name" value="DEATH-like_dom_sf"/>
</dbReference>
<evidence type="ECO:0000259" key="2">
    <source>
        <dbReference type="PROSITE" id="PS50017"/>
    </source>
</evidence>
<dbReference type="EMBL" id="JAGEUA010000011">
    <property type="protein sequence ID" value="KAL0962809.1"/>
    <property type="molecule type" value="Genomic_DNA"/>
</dbReference>
<keyword evidence="4" id="KW-1185">Reference proteome</keyword>
<accession>A0ABD0VXK2</accession>
<organism evidence="3 4">
    <name type="scientific">Umbra pygmaea</name>
    <name type="common">Eastern mudminnow</name>
    <dbReference type="NCBI Taxonomy" id="75934"/>
    <lineage>
        <taxon>Eukaryota</taxon>
        <taxon>Metazoa</taxon>
        <taxon>Chordata</taxon>
        <taxon>Craniata</taxon>
        <taxon>Vertebrata</taxon>
        <taxon>Euteleostomi</taxon>
        <taxon>Actinopterygii</taxon>
        <taxon>Neopterygii</taxon>
        <taxon>Teleostei</taxon>
        <taxon>Protacanthopterygii</taxon>
        <taxon>Esociformes</taxon>
        <taxon>Umbridae</taxon>
        <taxon>Umbra</taxon>
    </lineage>
</organism>
<dbReference type="Gene3D" id="1.10.533.10">
    <property type="entry name" value="Death Domain, Fas"/>
    <property type="match status" value="1"/>
</dbReference>
<dbReference type="PROSITE" id="PS50017">
    <property type="entry name" value="DEATH_DOMAIN"/>
    <property type="match status" value="1"/>
</dbReference>